<dbReference type="GO" id="GO:0006644">
    <property type="term" value="P:phospholipid metabolic process"/>
    <property type="evidence" value="ECO:0007669"/>
    <property type="project" value="TreeGrafter"/>
</dbReference>
<dbReference type="InterPro" id="IPR038885">
    <property type="entry name" value="PLB1"/>
</dbReference>
<feature type="compositionally biased region" description="Polar residues" evidence="1">
    <location>
        <begin position="214"/>
        <end position="244"/>
    </location>
</feature>
<dbReference type="SUPFAM" id="SSF52266">
    <property type="entry name" value="SGNH hydrolase"/>
    <property type="match status" value="1"/>
</dbReference>
<dbReference type="PANTHER" id="PTHR21325:SF31">
    <property type="entry name" value="GH22081P-RELATED"/>
    <property type="match status" value="1"/>
</dbReference>
<reference evidence="2" key="1">
    <citation type="submission" date="2020-11" db="EMBL/GenBank/DDBJ databases">
        <authorList>
            <person name="Tran Van P."/>
        </authorList>
    </citation>
    <scope>NUCLEOTIDE SEQUENCE</scope>
</reference>
<sequence length="461" mass="50939">MRPGRLNSPQLAAYSWLWRSPPGLLLQQTLLERMNITARLETRWRFQHISTRVGYLNRGRYQQLVPLSTPFPCNTEGGRSPTPPTSVHKLRPGDIDVIGAMGDSITGGNGIAARNLLQVLVDNRGMSWSIGGQNTWREFLTLPNILKEFNPDLIGYSLGDSLSHQKGSQFNVADGGAMSRDMPFQAKLLVRRMKRDKRVDIKNHWKSSYRGGKSLQSSYRGGKSIQSSYRGGKSLQSSYRGGKSIQSSYLGGKSIQSSYRGGKSIQSSYLGGKSIQSSYLGGKSLQSSYRGGKSLQSSYLGGKSLQSSYLGGKSIQSSYLGGKSIQSSYRGGHKTSTSINLEFDIFDELNILSPREVKKVVTIHIGGNDFCLDMCYQDEDQVPENHRNNLQRSLDYLQDNLPRTLVNLVTTTNRTHLSGQMIRQDSQTNGPRDIADRPSLGIAPSDPNVEGVKPRKGAQHV</sequence>
<feature type="region of interest" description="Disordered" evidence="1">
    <location>
        <begin position="211"/>
        <end position="244"/>
    </location>
</feature>
<name>A0A7R8VRX4_TIMDO</name>
<organism evidence="2">
    <name type="scientific">Timema douglasi</name>
    <name type="common">Walking stick</name>
    <dbReference type="NCBI Taxonomy" id="61478"/>
    <lineage>
        <taxon>Eukaryota</taxon>
        <taxon>Metazoa</taxon>
        <taxon>Ecdysozoa</taxon>
        <taxon>Arthropoda</taxon>
        <taxon>Hexapoda</taxon>
        <taxon>Insecta</taxon>
        <taxon>Pterygota</taxon>
        <taxon>Neoptera</taxon>
        <taxon>Polyneoptera</taxon>
        <taxon>Phasmatodea</taxon>
        <taxon>Timematodea</taxon>
        <taxon>Timematoidea</taxon>
        <taxon>Timematidae</taxon>
        <taxon>Timema</taxon>
    </lineage>
</organism>
<accession>A0A7R8VRX4</accession>
<gene>
    <name evidence="2" type="ORF">TDIB3V08_LOCUS8042</name>
</gene>
<evidence type="ECO:0000256" key="1">
    <source>
        <dbReference type="SAM" id="MobiDB-lite"/>
    </source>
</evidence>
<proteinExistence type="predicted"/>
<feature type="region of interest" description="Disordered" evidence="1">
    <location>
        <begin position="417"/>
        <end position="461"/>
    </location>
</feature>
<protein>
    <submittedName>
        <fullName evidence="2">Uncharacterized protein</fullName>
    </submittedName>
</protein>
<evidence type="ECO:0000313" key="2">
    <source>
        <dbReference type="EMBL" id="CAD7201851.1"/>
    </source>
</evidence>
<dbReference type="EMBL" id="OA568744">
    <property type="protein sequence ID" value="CAD7201851.1"/>
    <property type="molecule type" value="Genomic_DNA"/>
</dbReference>
<dbReference type="PANTHER" id="PTHR21325">
    <property type="entry name" value="PHOSPHOLIPASE B, PLB1"/>
    <property type="match status" value="1"/>
</dbReference>
<feature type="compositionally biased region" description="Polar residues" evidence="1">
    <location>
        <begin position="417"/>
        <end position="430"/>
    </location>
</feature>
<dbReference type="GO" id="GO:0004620">
    <property type="term" value="F:phospholipase activity"/>
    <property type="evidence" value="ECO:0007669"/>
    <property type="project" value="InterPro"/>
</dbReference>
<dbReference type="AlphaFoldDB" id="A0A7R8VRX4"/>